<keyword evidence="1" id="KW-0812">Transmembrane</keyword>
<dbReference type="InterPro" id="IPR007360">
    <property type="entry name" value="SirB"/>
</dbReference>
<dbReference type="OrthoDB" id="5588650at2"/>
<dbReference type="Pfam" id="PF04247">
    <property type="entry name" value="SirB"/>
    <property type="match status" value="1"/>
</dbReference>
<organism evidence="2 3">
    <name type="scientific">Solimonas aquatica</name>
    <dbReference type="NCBI Taxonomy" id="489703"/>
    <lineage>
        <taxon>Bacteria</taxon>
        <taxon>Pseudomonadati</taxon>
        <taxon>Pseudomonadota</taxon>
        <taxon>Gammaproteobacteria</taxon>
        <taxon>Nevskiales</taxon>
        <taxon>Nevskiaceae</taxon>
        <taxon>Solimonas</taxon>
    </lineage>
</organism>
<protein>
    <submittedName>
        <fullName evidence="2">Uncharacterized membrane protein SirB2</fullName>
    </submittedName>
</protein>
<evidence type="ECO:0000256" key="1">
    <source>
        <dbReference type="SAM" id="Phobius"/>
    </source>
</evidence>
<reference evidence="2 3" key="1">
    <citation type="submission" date="2016-10" db="EMBL/GenBank/DDBJ databases">
        <authorList>
            <person name="de Groot N.N."/>
        </authorList>
    </citation>
    <scope>NUCLEOTIDE SEQUENCE [LARGE SCALE GENOMIC DNA]</scope>
    <source>
        <strain evidence="2 3">DSM 25927</strain>
    </source>
</reference>
<feature type="transmembrane region" description="Helical" evidence="1">
    <location>
        <begin position="50"/>
        <end position="70"/>
    </location>
</feature>
<evidence type="ECO:0000313" key="2">
    <source>
        <dbReference type="EMBL" id="SEP73172.1"/>
    </source>
</evidence>
<name>A0A1H9A8V9_9GAMM</name>
<proteinExistence type="predicted"/>
<keyword evidence="1" id="KW-1133">Transmembrane helix</keyword>
<evidence type="ECO:0000313" key="3">
    <source>
        <dbReference type="Proteomes" id="UP000199233"/>
    </source>
</evidence>
<dbReference type="EMBL" id="FOFS01000001">
    <property type="protein sequence ID" value="SEP73172.1"/>
    <property type="molecule type" value="Genomic_DNA"/>
</dbReference>
<dbReference type="AlphaFoldDB" id="A0A1H9A8V9"/>
<accession>A0A1H9A8V9</accession>
<dbReference type="Proteomes" id="UP000199233">
    <property type="component" value="Unassembled WGS sequence"/>
</dbReference>
<sequence length="116" mass="12313">MLFTARGLGVLLGIDTAMAPRTRRVSVVIDTALLTAALLLLVMLRLNPLVVPWLQMKLGLLAAYIGFGTLALRRARTRGGKAAAYVAALLCFSMMVAVARTHDPAGFLTVFRGAGS</sequence>
<keyword evidence="1" id="KW-0472">Membrane</keyword>
<feature type="transmembrane region" description="Helical" evidence="1">
    <location>
        <begin position="82"/>
        <end position="99"/>
    </location>
</feature>
<dbReference type="PANTHER" id="PTHR39594">
    <property type="entry name" value="PROTEIN YCHQ"/>
    <property type="match status" value="1"/>
</dbReference>
<dbReference type="STRING" id="489703.SAMN04488038_101317"/>
<dbReference type="PANTHER" id="PTHR39594:SF1">
    <property type="entry name" value="PROTEIN YCHQ"/>
    <property type="match status" value="1"/>
</dbReference>
<gene>
    <name evidence="2" type="ORF">SAMN04488038_101317</name>
</gene>
<feature type="transmembrane region" description="Helical" evidence="1">
    <location>
        <begin position="25"/>
        <end position="44"/>
    </location>
</feature>
<dbReference type="GO" id="GO:0005886">
    <property type="term" value="C:plasma membrane"/>
    <property type="evidence" value="ECO:0007669"/>
    <property type="project" value="TreeGrafter"/>
</dbReference>
<keyword evidence="3" id="KW-1185">Reference proteome</keyword>